<dbReference type="OrthoDB" id="3227079at2759"/>
<proteinExistence type="predicted"/>
<feature type="region of interest" description="Disordered" evidence="1">
    <location>
        <begin position="115"/>
        <end position="183"/>
    </location>
</feature>
<dbReference type="Proteomes" id="UP000054007">
    <property type="component" value="Unassembled WGS sequence"/>
</dbReference>
<organism evidence="2 3">
    <name type="scientific">Cylindrobasidium torrendii FP15055 ss-10</name>
    <dbReference type="NCBI Taxonomy" id="1314674"/>
    <lineage>
        <taxon>Eukaryota</taxon>
        <taxon>Fungi</taxon>
        <taxon>Dikarya</taxon>
        <taxon>Basidiomycota</taxon>
        <taxon>Agaricomycotina</taxon>
        <taxon>Agaricomycetes</taxon>
        <taxon>Agaricomycetidae</taxon>
        <taxon>Agaricales</taxon>
        <taxon>Marasmiineae</taxon>
        <taxon>Physalacriaceae</taxon>
        <taxon>Cylindrobasidium</taxon>
    </lineage>
</organism>
<sequence>MMVFRSFLCCCNSKPVPAARVEIIDESSRLIPAAEEPIPPTTSFDYGKYEGRLGTIIRAKEGQMMNVNPQDRTRPQSVRNDSSSNFSRDYGEPVDGSSISQAYPEQHTMDIDAFMPPIARGPSRSSSNSYRSTDHTSRPTAIALSARLVSAESLERSGELAKDQPAAHIPDLNIGSLSRSWDD</sequence>
<evidence type="ECO:0000313" key="2">
    <source>
        <dbReference type="EMBL" id="KIY68437.1"/>
    </source>
</evidence>
<name>A0A0D7BD40_9AGAR</name>
<feature type="region of interest" description="Disordered" evidence="1">
    <location>
        <begin position="64"/>
        <end position="96"/>
    </location>
</feature>
<evidence type="ECO:0000313" key="3">
    <source>
        <dbReference type="Proteomes" id="UP000054007"/>
    </source>
</evidence>
<accession>A0A0D7BD40</accession>
<dbReference type="STRING" id="1314674.A0A0D7BD40"/>
<dbReference type="EMBL" id="KN880503">
    <property type="protein sequence ID" value="KIY68437.1"/>
    <property type="molecule type" value="Genomic_DNA"/>
</dbReference>
<protein>
    <submittedName>
        <fullName evidence="2">Uncharacterized protein</fullName>
    </submittedName>
</protein>
<dbReference type="AlphaFoldDB" id="A0A0D7BD40"/>
<gene>
    <name evidence="2" type="ORF">CYLTODRAFT_410426</name>
</gene>
<keyword evidence="3" id="KW-1185">Reference proteome</keyword>
<feature type="compositionally biased region" description="Basic and acidic residues" evidence="1">
    <location>
        <begin position="153"/>
        <end position="162"/>
    </location>
</feature>
<evidence type="ECO:0000256" key="1">
    <source>
        <dbReference type="SAM" id="MobiDB-lite"/>
    </source>
</evidence>
<reference evidence="2 3" key="1">
    <citation type="journal article" date="2015" name="Fungal Genet. Biol.">
        <title>Evolution of novel wood decay mechanisms in Agaricales revealed by the genome sequences of Fistulina hepatica and Cylindrobasidium torrendii.</title>
        <authorList>
            <person name="Floudas D."/>
            <person name="Held B.W."/>
            <person name="Riley R."/>
            <person name="Nagy L.G."/>
            <person name="Koehler G."/>
            <person name="Ransdell A.S."/>
            <person name="Younus H."/>
            <person name="Chow J."/>
            <person name="Chiniquy J."/>
            <person name="Lipzen A."/>
            <person name="Tritt A."/>
            <person name="Sun H."/>
            <person name="Haridas S."/>
            <person name="LaButti K."/>
            <person name="Ohm R.A."/>
            <person name="Kues U."/>
            <person name="Blanchette R.A."/>
            <person name="Grigoriev I.V."/>
            <person name="Minto R.E."/>
            <person name="Hibbett D.S."/>
        </authorList>
    </citation>
    <scope>NUCLEOTIDE SEQUENCE [LARGE SCALE GENOMIC DNA]</scope>
    <source>
        <strain evidence="2 3">FP15055 ss-10</strain>
    </source>
</reference>
<feature type="compositionally biased region" description="Polar residues" evidence="1">
    <location>
        <begin position="65"/>
        <end position="87"/>
    </location>
</feature>